<reference evidence="1" key="1">
    <citation type="submission" date="2020-10" db="EMBL/GenBank/DDBJ databases">
        <authorList>
            <person name="Han B."/>
            <person name="Lu T."/>
            <person name="Zhao Q."/>
            <person name="Huang X."/>
            <person name="Zhao Y."/>
        </authorList>
    </citation>
    <scope>NUCLEOTIDE SEQUENCE</scope>
</reference>
<proteinExistence type="predicted"/>
<dbReference type="OrthoDB" id="1718042at2759"/>
<accession>A0A811QGT6</accession>
<protein>
    <submittedName>
        <fullName evidence="1">Uncharacterized protein</fullName>
    </submittedName>
</protein>
<organism evidence="1 2">
    <name type="scientific">Miscanthus lutarioriparius</name>
    <dbReference type="NCBI Taxonomy" id="422564"/>
    <lineage>
        <taxon>Eukaryota</taxon>
        <taxon>Viridiplantae</taxon>
        <taxon>Streptophyta</taxon>
        <taxon>Embryophyta</taxon>
        <taxon>Tracheophyta</taxon>
        <taxon>Spermatophyta</taxon>
        <taxon>Magnoliopsida</taxon>
        <taxon>Liliopsida</taxon>
        <taxon>Poales</taxon>
        <taxon>Poaceae</taxon>
        <taxon>PACMAD clade</taxon>
        <taxon>Panicoideae</taxon>
        <taxon>Andropogonodae</taxon>
        <taxon>Andropogoneae</taxon>
        <taxon>Saccharinae</taxon>
        <taxon>Miscanthus</taxon>
    </lineage>
</organism>
<sequence>MQRSHPDFYTLLQSFVIHRPHTSIAVIMLMQNMCSTFLDVVKVLEDGDLQTLGLLDYDKRLKHSFTAHPKVDPFTANAWEEGDEVVLTTCRLENPDLDKVNGHQNDKLENFGNELYIPAILIYIFVMK</sequence>
<comment type="caution">
    <text evidence="1">The sequence shown here is derived from an EMBL/GenBank/DDBJ whole genome shotgun (WGS) entry which is preliminary data.</text>
</comment>
<dbReference type="AlphaFoldDB" id="A0A811QGT6"/>
<evidence type="ECO:0000313" key="2">
    <source>
        <dbReference type="Proteomes" id="UP000604825"/>
    </source>
</evidence>
<gene>
    <name evidence="1" type="ORF">NCGR_LOCUS39514</name>
</gene>
<evidence type="ECO:0000313" key="1">
    <source>
        <dbReference type="EMBL" id="CAD6255987.1"/>
    </source>
</evidence>
<dbReference type="EMBL" id="CAJGYO010000010">
    <property type="protein sequence ID" value="CAD6255987.1"/>
    <property type="molecule type" value="Genomic_DNA"/>
</dbReference>
<name>A0A811QGT6_9POAL</name>
<keyword evidence="2" id="KW-1185">Reference proteome</keyword>
<dbReference type="Proteomes" id="UP000604825">
    <property type="component" value="Unassembled WGS sequence"/>
</dbReference>